<dbReference type="PROSITE" id="PS51274">
    <property type="entry name" value="GATASE_COBBQ"/>
    <property type="match status" value="1"/>
</dbReference>
<comment type="catalytic activity">
    <reaction evidence="2">
        <text>beta-D-GlcNAc-(1-&gt;4)-Mur2Ac(oyl-L-Ala-gamma-D-Glu-L-Lys-D-Ala-D-Ala)-di-trans,octa-cis-undecaprenyl diphosphate + L-glutamine + ATP + H2O = beta-D-GlcNAc-(1-&gt;4)-Mur2Ac(oyl-L-Ala-D-isoglutaminyl-L-Lys-D-Ala-D-Ala)-di-trans,octa-cis-undecaprenyl diphosphate + L-glutamate + ADP + phosphate + H(+)</text>
        <dbReference type="Rhea" id="RHEA:57928"/>
        <dbReference type="ChEBI" id="CHEBI:15377"/>
        <dbReference type="ChEBI" id="CHEBI:15378"/>
        <dbReference type="ChEBI" id="CHEBI:29985"/>
        <dbReference type="ChEBI" id="CHEBI:30616"/>
        <dbReference type="ChEBI" id="CHEBI:43474"/>
        <dbReference type="ChEBI" id="CHEBI:58359"/>
        <dbReference type="ChEBI" id="CHEBI:60033"/>
        <dbReference type="ChEBI" id="CHEBI:62233"/>
        <dbReference type="ChEBI" id="CHEBI:456216"/>
        <dbReference type="EC" id="6.3.5.13"/>
    </reaction>
</comment>
<dbReference type="InterPro" id="IPR011698">
    <property type="entry name" value="GATase_3"/>
</dbReference>
<dbReference type="GO" id="GO:0009236">
    <property type="term" value="P:cobalamin biosynthetic process"/>
    <property type="evidence" value="ECO:0007669"/>
    <property type="project" value="InterPro"/>
</dbReference>
<comment type="subunit">
    <text evidence="2">Forms a heterodimer with MurT.</text>
</comment>
<dbReference type="GO" id="GO:0140282">
    <property type="term" value="F:carbon-nitrogen ligase activity on lipid II"/>
    <property type="evidence" value="ECO:0007669"/>
    <property type="project" value="UniProtKB-UniRule"/>
</dbReference>
<evidence type="ECO:0000256" key="1">
    <source>
        <dbReference type="ARBA" id="ARBA00022962"/>
    </source>
</evidence>
<protein>
    <recommendedName>
        <fullName evidence="2">Lipid II isoglutaminyl synthase (glutamine-hydrolyzing) subunit GatD</fullName>
        <ecNumber evidence="2">6.3.5.13</ecNumber>
    </recommendedName>
    <alternativeName>
        <fullName evidence="2">Lipid II isoglutaminyl synthase glutaminase subunit</fullName>
        <ecNumber evidence="2">3.5.1.2</ecNumber>
    </alternativeName>
</protein>
<dbReference type="GO" id="GO:0009252">
    <property type="term" value="P:peptidoglycan biosynthetic process"/>
    <property type="evidence" value="ECO:0007669"/>
    <property type="project" value="UniProtKB-UniRule"/>
</dbReference>
<dbReference type="AlphaFoldDB" id="A0A2M7LL08"/>
<dbReference type="EC" id="6.3.5.13" evidence="2"/>
<comment type="caution">
    <text evidence="4">The sequence shown here is derived from an EMBL/GenBank/DDBJ whole genome shotgun (WGS) entry which is preliminary data.</text>
</comment>
<comment type="pathway">
    <text evidence="2">Cell wall biogenesis; peptidoglycan biosynthesis.</text>
</comment>
<evidence type="ECO:0000256" key="2">
    <source>
        <dbReference type="HAMAP-Rule" id="MF_02213"/>
    </source>
</evidence>
<feature type="active site" evidence="2">
    <location>
        <position position="191"/>
    </location>
</feature>
<evidence type="ECO:0000313" key="4">
    <source>
        <dbReference type="EMBL" id="PIX68765.1"/>
    </source>
</evidence>
<gene>
    <name evidence="2" type="primary">gatD</name>
    <name evidence="4" type="ORF">COZ40_01540</name>
</gene>
<evidence type="ECO:0000259" key="3">
    <source>
        <dbReference type="Pfam" id="PF07685"/>
    </source>
</evidence>
<proteinExistence type="inferred from homology"/>
<evidence type="ECO:0000313" key="5">
    <source>
        <dbReference type="Proteomes" id="UP000228500"/>
    </source>
</evidence>
<comment type="similarity">
    <text evidence="2">Belongs to the CobB/CobQ family. GatD subfamily.</text>
</comment>
<dbReference type="GO" id="GO:0071555">
    <property type="term" value="P:cell wall organization"/>
    <property type="evidence" value="ECO:0007669"/>
    <property type="project" value="UniProtKB-KW"/>
</dbReference>
<reference evidence="5" key="1">
    <citation type="submission" date="2017-09" db="EMBL/GenBank/DDBJ databases">
        <title>Depth-based differentiation of microbial function through sediment-hosted aquifers and enrichment of novel symbionts in the deep terrestrial subsurface.</title>
        <authorList>
            <person name="Probst A.J."/>
            <person name="Ladd B."/>
            <person name="Jarett J.K."/>
            <person name="Geller-Mcgrath D.E."/>
            <person name="Sieber C.M.K."/>
            <person name="Emerson J.B."/>
            <person name="Anantharaman K."/>
            <person name="Thomas B.C."/>
            <person name="Malmstrom R."/>
            <person name="Stieglmeier M."/>
            <person name="Klingl A."/>
            <person name="Woyke T."/>
            <person name="Ryan C.M."/>
            <person name="Banfield J.F."/>
        </authorList>
    </citation>
    <scope>NUCLEOTIDE SEQUENCE [LARGE SCALE GENOMIC DNA]</scope>
</reference>
<dbReference type="UniPathway" id="UPA00219"/>
<dbReference type="CDD" id="cd01750">
    <property type="entry name" value="GATase1_CobQ"/>
    <property type="match status" value="1"/>
</dbReference>
<dbReference type="Pfam" id="PF07685">
    <property type="entry name" value="GATase_3"/>
    <property type="match status" value="1"/>
</dbReference>
<dbReference type="PANTHER" id="PTHR21343:SF9">
    <property type="entry name" value="LIPID II ISOGLUTAMINYL SYNTHASE (GLUTAMINE-HYDROLYZING) SUBUNIT GATD"/>
    <property type="match status" value="1"/>
</dbReference>
<dbReference type="Proteomes" id="UP000228500">
    <property type="component" value="Unassembled WGS sequence"/>
</dbReference>
<dbReference type="PANTHER" id="PTHR21343">
    <property type="entry name" value="DETHIOBIOTIN SYNTHETASE"/>
    <property type="match status" value="1"/>
</dbReference>
<dbReference type="HAMAP" id="MF_02213">
    <property type="entry name" value="Lipid_II_synth_GatD"/>
    <property type="match status" value="1"/>
</dbReference>
<comment type="function">
    <text evidence="2">The lipid II isoglutaminyl synthase complex catalyzes the formation of alpha-D-isoglutamine in the cell wall lipid II stem peptide. The GatD subunit catalyzes the hydrolysis of glutamine to glutamate and ammonia. The resulting ammonia molecule is channeled to the active site of MurT.</text>
</comment>
<dbReference type="GO" id="GO:0004359">
    <property type="term" value="F:glutaminase activity"/>
    <property type="evidence" value="ECO:0007669"/>
    <property type="project" value="UniProtKB-UniRule"/>
</dbReference>
<sequence length="242" mass="27140">MSTYGDRGNILYFRKRCDQRNIGTELLSIDSSFSSGQFKDLDFIFGGGSQDTEQELVMRNLMGNKAESLKSKVERGTPALFVCGSPQLMGRFYEPGVGKRIDGLGIFDIESIHPGPLVPRCIGNTVGEVYWENLSAVRIERVIIGFENHGGRTILGKNVKPFAKVVKGFGNNGNDKTEGMVYKNAVGCYYHGPFLPKNPAVADFFIQRIIEVKYGEHIKLDKLDDTYENKARETLLRRFNIL</sequence>
<dbReference type="InterPro" id="IPR043702">
    <property type="entry name" value="Lipid_II_synth_GatD"/>
</dbReference>
<dbReference type="EC" id="3.5.1.2" evidence="2"/>
<feature type="domain" description="CobB/CobQ-like glutamine amidotransferase" evidence="3">
    <location>
        <begin position="1"/>
        <end position="198"/>
    </location>
</feature>
<comment type="catalytic activity">
    <reaction evidence="2">
        <text>L-glutamine + H2O = L-glutamate + NH4(+)</text>
        <dbReference type="Rhea" id="RHEA:15889"/>
        <dbReference type="ChEBI" id="CHEBI:15377"/>
        <dbReference type="ChEBI" id="CHEBI:28938"/>
        <dbReference type="ChEBI" id="CHEBI:29985"/>
        <dbReference type="ChEBI" id="CHEBI:58359"/>
        <dbReference type="EC" id="3.5.1.2"/>
    </reaction>
</comment>
<dbReference type="InterPro" id="IPR033949">
    <property type="entry name" value="CobQ_GATase1"/>
</dbReference>
<dbReference type="GO" id="GO:0008360">
    <property type="term" value="P:regulation of cell shape"/>
    <property type="evidence" value="ECO:0007669"/>
    <property type="project" value="UniProtKB-KW"/>
</dbReference>
<feature type="active site" description="Nucleophile" evidence="2">
    <location>
        <position position="83"/>
    </location>
</feature>
<organism evidence="4 5">
    <name type="scientific">Candidatus Roizmanbacteria bacterium CG_4_10_14_3_um_filter_39_13</name>
    <dbReference type="NCBI Taxonomy" id="1974831"/>
    <lineage>
        <taxon>Bacteria</taxon>
        <taxon>Candidatus Roizmaniibacteriota</taxon>
    </lineage>
</organism>
<keyword evidence="2" id="KW-0378">Hydrolase</keyword>
<accession>A0A2M7LL08</accession>
<dbReference type="SUPFAM" id="SSF52317">
    <property type="entry name" value="Class I glutamine amidotransferase-like"/>
    <property type="match status" value="1"/>
</dbReference>
<dbReference type="EMBL" id="PFJH01000066">
    <property type="protein sequence ID" value="PIX68765.1"/>
    <property type="molecule type" value="Genomic_DNA"/>
</dbReference>
<keyword evidence="2" id="KW-0961">Cell wall biogenesis/degradation</keyword>
<keyword evidence="2" id="KW-0573">Peptidoglycan synthesis</keyword>
<feature type="binding site" evidence="2">
    <location>
        <position position="120"/>
    </location>
    <ligand>
        <name>substrate</name>
    </ligand>
</feature>
<keyword evidence="2" id="KW-0133">Cell shape</keyword>
<keyword evidence="2" id="KW-0436">Ligase</keyword>
<name>A0A2M7LL08_9BACT</name>
<keyword evidence="1 2" id="KW-0315">Glutamine amidotransferase</keyword>
<dbReference type="InterPro" id="IPR029062">
    <property type="entry name" value="Class_I_gatase-like"/>
</dbReference>